<reference evidence="2" key="1">
    <citation type="submission" date="2015-08" db="EMBL/GenBank/DDBJ databases">
        <authorList>
            <person name="Varghese N."/>
        </authorList>
    </citation>
    <scope>NUCLEOTIDE SEQUENCE [LARGE SCALE GENOMIC DNA]</scope>
    <source>
        <strain evidence="2">DSM 23407</strain>
    </source>
</reference>
<dbReference type="AlphaFoldDB" id="A0A0K6I182"/>
<organism evidence="1 2">
    <name type="scientific">Pannonibacter indicus</name>
    <dbReference type="NCBI Taxonomy" id="466044"/>
    <lineage>
        <taxon>Bacteria</taxon>
        <taxon>Pseudomonadati</taxon>
        <taxon>Pseudomonadota</taxon>
        <taxon>Alphaproteobacteria</taxon>
        <taxon>Hyphomicrobiales</taxon>
        <taxon>Stappiaceae</taxon>
        <taxon>Pannonibacter</taxon>
    </lineage>
</organism>
<keyword evidence="2" id="KW-1185">Reference proteome</keyword>
<dbReference type="RefSeq" id="WP_072242592.1">
    <property type="nucleotide sequence ID" value="NZ_CYHE01000006.1"/>
</dbReference>
<evidence type="ECO:0000313" key="2">
    <source>
        <dbReference type="Proteomes" id="UP000183900"/>
    </source>
</evidence>
<proteinExistence type="predicted"/>
<gene>
    <name evidence="1" type="ORF">Ga0061067_106201</name>
</gene>
<dbReference type="EMBL" id="CYHE01000006">
    <property type="protein sequence ID" value="CUA97047.1"/>
    <property type="molecule type" value="Genomic_DNA"/>
</dbReference>
<dbReference type="Proteomes" id="UP000183900">
    <property type="component" value="Unassembled WGS sequence"/>
</dbReference>
<dbReference type="OrthoDB" id="7630980at2"/>
<evidence type="ECO:0000313" key="1">
    <source>
        <dbReference type="EMBL" id="CUA97047.1"/>
    </source>
</evidence>
<name>A0A0K6I182_9HYPH</name>
<sequence length="204" mass="21525">MSNSPSISLPVLAPDRVHEASGPAALAFALLQAAQPREGKGTDKAVLLIVPTHLRGGLLPSGVAPLIDPSHLITVLAPTQTDQLWSMEEALRSGAVHAVITLTEKPLTLTQGRRLQLAAESGRTLGLLVTGQEGGSNASETRWHCAPLWDEADSTLQAWRLIKNKRGTNGNWMVRLNDKSSGPAGVVHLVSQTGERPHPAAAAS</sequence>
<dbReference type="SUPFAM" id="SSF52540">
    <property type="entry name" value="P-loop containing nucleoside triphosphate hydrolases"/>
    <property type="match status" value="1"/>
</dbReference>
<accession>A0A0K6I182</accession>
<protein>
    <submittedName>
        <fullName evidence="1">Uncharacterized conserved protein</fullName>
    </submittedName>
</protein>
<dbReference type="Gene3D" id="3.40.50.300">
    <property type="entry name" value="P-loop containing nucleotide triphosphate hydrolases"/>
    <property type="match status" value="1"/>
</dbReference>
<dbReference type="InterPro" id="IPR027417">
    <property type="entry name" value="P-loop_NTPase"/>
</dbReference>